<evidence type="ECO:0000256" key="5">
    <source>
        <dbReference type="ARBA" id="ARBA00023136"/>
    </source>
</evidence>
<comment type="caution">
    <text evidence="9">The sequence shown here is derived from an EMBL/GenBank/DDBJ whole genome shotgun (WGS) entry which is preliminary data.</text>
</comment>
<reference evidence="9" key="2">
    <citation type="submission" date="2021-04" db="EMBL/GenBank/DDBJ databases">
        <title>Genome-wide patterns of bracovirus chromosomal integration into multiple host tissues during parasitism.</title>
        <authorList>
            <person name="Chebbi M.A.C."/>
        </authorList>
    </citation>
    <scope>NUCLEOTIDE SEQUENCE</scope>
    <source>
        <tissue evidence="9">Whole body</tissue>
    </source>
</reference>
<feature type="transmembrane region" description="Helical" evidence="7">
    <location>
        <begin position="730"/>
        <end position="754"/>
    </location>
</feature>
<feature type="transmembrane region" description="Helical" evidence="7">
    <location>
        <begin position="798"/>
        <end position="817"/>
    </location>
</feature>
<feature type="transmembrane region" description="Helical" evidence="7">
    <location>
        <begin position="498"/>
        <end position="531"/>
    </location>
</feature>
<evidence type="ECO:0000256" key="1">
    <source>
        <dbReference type="ARBA" id="ARBA00004127"/>
    </source>
</evidence>
<proteinExistence type="inferred from homology"/>
<dbReference type="InterPro" id="IPR002591">
    <property type="entry name" value="Phosphodiest/P_Trfase"/>
</dbReference>
<comment type="pathway">
    <text evidence="7">Glycolipid biosynthesis; glycosylphosphatidylinositol-anchor biosynthesis.</text>
</comment>
<evidence type="ECO:0000256" key="6">
    <source>
        <dbReference type="ARBA" id="ARBA00023180"/>
    </source>
</evidence>
<keyword evidence="3 7" id="KW-0812">Transmembrane</keyword>
<evidence type="ECO:0000259" key="8">
    <source>
        <dbReference type="Pfam" id="PF04987"/>
    </source>
</evidence>
<feature type="transmembrane region" description="Helical" evidence="7">
    <location>
        <begin position="465"/>
        <end position="486"/>
    </location>
</feature>
<dbReference type="EC" id="2.-.-.-" evidence="7"/>
<keyword evidence="5 7" id="KW-0472">Membrane</keyword>
<feature type="transmembrane region" description="Helical" evidence="7">
    <location>
        <begin position="766"/>
        <end position="786"/>
    </location>
</feature>
<comment type="caution">
    <text evidence="7">Lacks conserved residue(s) required for the propagation of feature annotation.</text>
</comment>
<dbReference type="GO" id="GO:0005789">
    <property type="term" value="C:endoplasmic reticulum membrane"/>
    <property type="evidence" value="ECO:0007669"/>
    <property type="project" value="UniProtKB-SubCell"/>
</dbReference>
<sequence>MTGHKQSTEGYLFGICGLIVHLVILWGVLDANFYSPVLNDLPVVEPLSGAPAKRLFLFVADGMRYRTFNSEPAPFLKNIIKTQGTWGVSHTRMPTESRPGNVAIAAGLYEDPSALFKGWKENPVDFDSVFNQSSHLNVRGDSYPAEWQDFDKASNSPITLDSWVFKKYFEWLDRDAIKIKSRKGVLLFFHLLGCDTAGHASKPHSKEYKECLKFVDQKIKEVVKSVDKFFGDSRTAYIFTADHGMTDWGSHGSGSDDETETPFIAWGAGVSHLSGRRDIEQADIAPLISSLLGISIPVNSEGVLPRLYLQSGNQEYGARALLNNIKQLLNQVKGNRLSASGEGSSYSNWRERELEKMIDKVEKLLHDNKVVEAIRVAEETVEKCKSYLYYYRQYQKNQLIVYLTLMWLGWIVLLVLKITGTPRSHLNNTYKVKSAYHTLLNLSFLIALVTLITEHFFSGRKDSRVIYYGIAALIFVWLGFCAPLVLVPVYHVKKNEPIRIIIGGTVLLLLTMSAGLFNKLFFSLAMVITAIIQKLTIKNSDKLLILTALALAIYPALPIVKPDPQTGIVLINVAVAAVALIIHNLPSHILIIELLRLALTTLILTGDIDGRTGLSWIILASSPISIFLHPADDVKKRLTGVTYGLFCPLVLLSASYEPQVYLLLAIHLMTLLDNDNNDEELKSTGHCRRSLSPSDTVTAAYFMLYILLSFFGTGNMASISSFDPMWTKHFITLFSPFTMSALILLKLAIPLILVGCASRVLASSSIFLAVLLLGDCLSLPLIFTVTPQGSWLDIGTAISRYAIAVTLPCLFLVLYHLSSPLMTVDFSSRKTLKKHLV</sequence>
<dbReference type="InterPro" id="IPR007070">
    <property type="entry name" value="GPI_EtnP_transferase_1"/>
</dbReference>
<feature type="transmembrane region" description="Helical" evidence="7">
    <location>
        <begin position="12"/>
        <end position="29"/>
    </location>
</feature>
<comment type="similarity">
    <text evidence="7">Belongs to the PIGG/PIGN/PIGO family. PIGN subfamily.</text>
</comment>
<evidence type="ECO:0000313" key="10">
    <source>
        <dbReference type="Proteomes" id="UP000729913"/>
    </source>
</evidence>
<dbReference type="AlphaFoldDB" id="A0A8J5V7H9"/>
<dbReference type="PANTHER" id="PTHR12250">
    <property type="entry name" value="PHOSPHATIDYLINOSITOL GLYCAN, CLASS N"/>
    <property type="match status" value="1"/>
</dbReference>
<keyword evidence="4 7" id="KW-1133">Transmembrane helix</keyword>
<feature type="transmembrane region" description="Helical" evidence="7">
    <location>
        <begin position="566"/>
        <end position="582"/>
    </location>
</feature>
<keyword evidence="6" id="KW-0325">Glycoprotein</keyword>
<comment type="subcellular location">
    <subcellularLocation>
        <location evidence="1">Endomembrane system</location>
        <topology evidence="1">Multi-pass membrane protein</topology>
    </subcellularLocation>
    <subcellularLocation>
        <location evidence="7">Endoplasmic reticulum membrane</location>
        <topology evidence="7">Multi-pass membrane protein</topology>
    </subcellularLocation>
</comment>
<dbReference type="UniPathway" id="UPA00196"/>
<dbReference type="GO" id="GO:0051377">
    <property type="term" value="F:mannose-ethanolamine phosphotransferase activity"/>
    <property type="evidence" value="ECO:0007669"/>
    <property type="project" value="UniProtKB-UniRule"/>
</dbReference>
<dbReference type="InterPro" id="IPR037671">
    <property type="entry name" value="PIGN_N"/>
</dbReference>
<dbReference type="InterPro" id="IPR017852">
    <property type="entry name" value="GPI_EtnP_transferase_1_C"/>
</dbReference>
<dbReference type="Pfam" id="PF01663">
    <property type="entry name" value="Phosphodiest"/>
    <property type="match status" value="1"/>
</dbReference>
<dbReference type="PANTHER" id="PTHR12250:SF0">
    <property type="entry name" value="GPI ETHANOLAMINE PHOSPHATE TRANSFERASE 1"/>
    <property type="match status" value="1"/>
</dbReference>
<feature type="transmembrane region" description="Helical" evidence="7">
    <location>
        <begin position="543"/>
        <end position="560"/>
    </location>
</feature>
<evidence type="ECO:0000256" key="2">
    <source>
        <dbReference type="ARBA" id="ARBA00022679"/>
    </source>
</evidence>
<dbReference type="Proteomes" id="UP000729913">
    <property type="component" value="Unassembled WGS sequence"/>
</dbReference>
<feature type="transmembrane region" description="Helical" evidence="7">
    <location>
        <begin position="699"/>
        <end position="718"/>
    </location>
</feature>
<evidence type="ECO:0000256" key="4">
    <source>
        <dbReference type="ARBA" id="ARBA00022989"/>
    </source>
</evidence>
<dbReference type="OrthoDB" id="2748310at2759"/>
<keyword evidence="7" id="KW-0337">GPI-anchor biosynthesis</keyword>
<keyword evidence="2 7" id="KW-0808">Transferase</keyword>
<gene>
    <name evidence="9" type="ORF">G9C98_004166</name>
</gene>
<dbReference type="Pfam" id="PF04987">
    <property type="entry name" value="PigN"/>
    <property type="match status" value="1"/>
</dbReference>
<evidence type="ECO:0000313" key="9">
    <source>
        <dbReference type="EMBL" id="KAG8036844.1"/>
    </source>
</evidence>
<comment type="function">
    <text evidence="7">Ethanolamine phosphate transferase involved in glycosylphosphatidylinositol-anchor biosynthesis. Transfers ethanolamine phosphate to the first alpha-1,4-linked mannose of the glycosylphosphatidylinositol precursor of GPI-anchor.</text>
</comment>
<evidence type="ECO:0000256" key="7">
    <source>
        <dbReference type="RuleBase" id="RU367138"/>
    </source>
</evidence>
<dbReference type="EMBL" id="JAAOIC020000048">
    <property type="protein sequence ID" value="KAG8036844.1"/>
    <property type="molecule type" value="Genomic_DNA"/>
</dbReference>
<feature type="transmembrane region" description="Helical" evidence="7">
    <location>
        <begin position="399"/>
        <end position="416"/>
    </location>
</feature>
<dbReference type="GO" id="GO:0006506">
    <property type="term" value="P:GPI anchor biosynthetic process"/>
    <property type="evidence" value="ECO:0007669"/>
    <property type="project" value="UniProtKB-UniPathway"/>
</dbReference>
<protein>
    <recommendedName>
        <fullName evidence="7">GPI ethanolamine phosphate transferase 1</fullName>
        <ecNumber evidence="7">2.-.-.-</ecNumber>
    </recommendedName>
</protein>
<feature type="transmembrane region" description="Helical" evidence="7">
    <location>
        <begin position="436"/>
        <end position="453"/>
    </location>
</feature>
<organism evidence="9 10">
    <name type="scientific">Cotesia typhae</name>
    <dbReference type="NCBI Taxonomy" id="2053667"/>
    <lineage>
        <taxon>Eukaryota</taxon>
        <taxon>Metazoa</taxon>
        <taxon>Ecdysozoa</taxon>
        <taxon>Arthropoda</taxon>
        <taxon>Hexapoda</taxon>
        <taxon>Insecta</taxon>
        <taxon>Pterygota</taxon>
        <taxon>Neoptera</taxon>
        <taxon>Endopterygota</taxon>
        <taxon>Hymenoptera</taxon>
        <taxon>Apocrita</taxon>
        <taxon>Ichneumonoidea</taxon>
        <taxon>Braconidae</taxon>
        <taxon>Microgastrinae</taxon>
        <taxon>Cotesia</taxon>
    </lineage>
</organism>
<dbReference type="CDD" id="cd16020">
    <property type="entry name" value="GPI_EPT_1"/>
    <property type="match status" value="1"/>
</dbReference>
<keyword evidence="7" id="KW-0256">Endoplasmic reticulum</keyword>
<keyword evidence="10" id="KW-1185">Reference proteome</keyword>
<evidence type="ECO:0000256" key="3">
    <source>
        <dbReference type="ARBA" id="ARBA00022692"/>
    </source>
</evidence>
<reference evidence="9" key="1">
    <citation type="submission" date="2020-03" db="EMBL/GenBank/DDBJ databases">
        <authorList>
            <person name="Chebbi M.A."/>
            <person name="Drezen J.M."/>
        </authorList>
    </citation>
    <scope>NUCLEOTIDE SEQUENCE</scope>
    <source>
        <tissue evidence="9">Whole body</tissue>
    </source>
</reference>
<name>A0A8J5V7H9_9HYME</name>
<feature type="domain" description="GPI ethanolamine phosphate transferase 1 C-terminal" evidence="8">
    <location>
        <begin position="388"/>
        <end position="790"/>
    </location>
</feature>
<accession>A0A8J5V7H9</accession>